<evidence type="ECO:0000313" key="1">
    <source>
        <dbReference type="EMBL" id="CAA9487408.1"/>
    </source>
</evidence>
<accession>A0A6J4S246</accession>
<dbReference type="Gene3D" id="3.90.550.10">
    <property type="entry name" value="Spore Coat Polysaccharide Biosynthesis Protein SpsA, Chain A"/>
    <property type="match status" value="1"/>
</dbReference>
<dbReference type="SUPFAM" id="SSF53448">
    <property type="entry name" value="Nucleotide-diphospho-sugar transferases"/>
    <property type="match status" value="1"/>
</dbReference>
<dbReference type="EMBL" id="CADCVP010000127">
    <property type="protein sequence ID" value="CAA9487408.1"/>
    <property type="molecule type" value="Genomic_DNA"/>
</dbReference>
<evidence type="ECO:0008006" key="2">
    <source>
        <dbReference type="Google" id="ProtNLM"/>
    </source>
</evidence>
<name>A0A6J4S246_9ACTN</name>
<gene>
    <name evidence="1" type="ORF">AVDCRST_MAG69-1147</name>
</gene>
<dbReference type="PANTHER" id="PTHR36529:SF1">
    <property type="entry name" value="GLYCOSYLTRANSFERASE"/>
    <property type="match status" value="1"/>
</dbReference>
<reference evidence="1" key="1">
    <citation type="submission" date="2020-02" db="EMBL/GenBank/DDBJ databases">
        <authorList>
            <person name="Meier V. D."/>
        </authorList>
    </citation>
    <scope>NUCLEOTIDE SEQUENCE</scope>
    <source>
        <strain evidence="1">AVDCRST_MAG69</strain>
    </source>
</reference>
<dbReference type="AlphaFoldDB" id="A0A6J4S246"/>
<protein>
    <recommendedName>
        <fullName evidence="2">DUF2064 domain-containing protein</fullName>
    </recommendedName>
</protein>
<dbReference type="Pfam" id="PF09837">
    <property type="entry name" value="DUF2064"/>
    <property type="match status" value="1"/>
</dbReference>
<organism evidence="1">
    <name type="scientific">uncultured Solirubrobacteraceae bacterium</name>
    <dbReference type="NCBI Taxonomy" id="1162706"/>
    <lineage>
        <taxon>Bacteria</taxon>
        <taxon>Bacillati</taxon>
        <taxon>Actinomycetota</taxon>
        <taxon>Thermoleophilia</taxon>
        <taxon>Solirubrobacterales</taxon>
        <taxon>Solirubrobacteraceae</taxon>
        <taxon>environmental samples</taxon>
    </lineage>
</organism>
<dbReference type="InterPro" id="IPR029044">
    <property type="entry name" value="Nucleotide-diphossugar_trans"/>
</dbReference>
<sequence>MAEAPRTAGSSPLEPLLGTEGCARLDSLLLRRAARWATESAPGAAFLAVPPGGSGAALTEEMAVESFSQAGASIPERFERAARHVFGRHGGPLIIVGTDFPRLAAYHADAAIGDLREGCDVVLGVAIGGGLYLLGMRRPEPKLFALAGAGADGEMTRRNARQVTEGLGLGVGMLHYERALVGPGDARALLADPLLPADLGEALAACRRRAQDE</sequence>
<dbReference type="PANTHER" id="PTHR36529">
    <property type="entry name" value="SLL1095 PROTEIN"/>
    <property type="match status" value="1"/>
</dbReference>
<proteinExistence type="predicted"/>
<dbReference type="InterPro" id="IPR018641">
    <property type="entry name" value="Trfase_1_rSAM/seldom-assoc"/>
</dbReference>